<comment type="caution">
    <text evidence="8">The sequence shown here is derived from an EMBL/GenBank/DDBJ whole genome shotgun (WGS) entry which is preliminary data.</text>
</comment>
<dbReference type="Gene3D" id="3.40.30.10">
    <property type="entry name" value="Glutaredoxin"/>
    <property type="match status" value="1"/>
</dbReference>
<dbReference type="RefSeq" id="XP_044560486.1">
    <property type="nucleotide sequence ID" value="XM_044708589.1"/>
</dbReference>
<evidence type="ECO:0000256" key="5">
    <source>
        <dbReference type="ARBA" id="ARBA00023274"/>
    </source>
</evidence>
<dbReference type="EMBL" id="VFQX01000043">
    <property type="protein sequence ID" value="KAF0975773.1"/>
    <property type="molecule type" value="Genomic_DNA"/>
</dbReference>
<keyword evidence="9" id="KW-1185">Reference proteome</keyword>
<evidence type="ECO:0000256" key="1">
    <source>
        <dbReference type="ARBA" id="ARBA00004173"/>
    </source>
</evidence>
<sequence>MSRNGVTQLSKVCLYFCDWGGSSKGMRQFLDQTSGTFWEFAKSSPDVKFIVQLRRGKHPFVKAVYKNGREHAHDCKNMDASEIAQKLYNIKSQWGDKAKKIGVGKLTKNPSIQGLYIPQLWLKTASLARYNKQADEANQ</sequence>
<dbReference type="PANTHER" id="PTHR21396:SF2">
    <property type="entry name" value="LARGE RIBOSOMAL SUBUNIT PROTEIN ML43"/>
    <property type="match status" value="1"/>
</dbReference>
<proteinExistence type="inferred from homology"/>
<evidence type="ECO:0000313" key="9">
    <source>
        <dbReference type="Proteomes" id="UP000444721"/>
    </source>
</evidence>
<evidence type="ECO:0000256" key="3">
    <source>
        <dbReference type="ARBA" id="ARBA00022980"/>
    </source>
</evidence>
<organism evidence="8 9">
    <name type="scientific">Naegleria fowleri</name>
    <name type="common">Brain eating amoeba</name>
    <dbReference type="NCBI Taxonomy" id="5763"/>
    <lineage>
        <taxon>Eukaryota</taxon>
        <taxon>Discoba</taxon>
        <taxon>Heterolobosea</taxon>
        <taxon>Tetramitia</taxon>
        <taxon>Eutetramitia</taxon>
        <taxon>Vahlkampfiidae</taxon>
        <taxon>Naegleria</taxon>
    </lineage>
</organism>
<dbReference type="VEuPathDB" id="AmoebaDB:FDP41_005100"/>
<keyword evidence="3" id="KW-0689">Ribosomal protein</keyword>
<evidence type="ECO:0000256" key="6">
    <source>
        <dbReference type="ARBA" id="ARBA00035188"/>
    </source>
</evidence>
<dbReference type="Pfam" id="PF05047">
    <property type="entry name" value="L51_S25_CI-B8"/>
    <property type="match status" value="1"/>
</dbReference>
<dbReference type="AlphaFoldDB" id="A0A6A5BCY9"/>
<dbReference type="InterPro" id="IPR039927">
    <property type="entry name" value="Ribosomal_mL43"/>
</dbReference>
<dbReference type="InterPro" id="IPR007741">
    <property type="entry name" value="Ribosomal_mL43/mS25/NADH_DH"/>
</dbReference>
<protein>
    <recommendedName>
        <fullName evidence="6">Large ribosomal subunit protein mL43</fullName>
    </recommendedName>
</protein>
<evidence type="ECO:0000256" key="2">
    <source>
        <dbReference type="ARBA" id="ARBA00006073"/>
    </source>
</evidence>
<dbReference type="OrthoDB" id="88at2759"/>
<comment type="similarity">
    <text evidence="2">Belongs to the mitochondrion-specific ribosomal protein mL43 family.</text>
</comment>
<dbReference type="GeneID" id="68112318"/>
<dbReference type="PANTHER" id="PTHR21396">
    <property type="entry name" value="39S RIBOSOMAL PROTEIN L43"/>
    <property type="match status" value="1"/>
</dbReference>
<evidence type="ECO:0000256" key="4">
    <source>
        <dbReference type="ARBA" id="ARBA00023128"/>
    </source>
</evidence>
<dbReference type="VEuPathDB" id="AmoebaDB:NfTy_051620"/>
<dbReference type="SUPFAM" id="SSF52833">
    <property type="entry name" value="Thioredoxin-like"/>
    <property type="match status" value="1"/>
</dbReference>
<keyword evidence="4" id="KW-0496">Mitochondrion</keyword>
<name>A0A6A5BCY9_NAEFO</name>
<gene>
    <name evidence="8" type="ORF">FDP41_005100</name>
</gene>
<feature type="domain" description="Ribosomal protein/NADH dehydrogenase" evidence="7">
    <location>
        <begin position="18"/>
        <end position="94"/>
    </location>
</feature>
<dbReference type="GO" id="GO:0032543">
    <property type="term" value="P:mitochondrial translation"/>
    <property type="evidence" value="ECO:0007669"/>
    <property type="project" value="InterPro"/>
</dbReference>
<accession>A0A6A5BCY9</accession>
<dbReference type="SMART" id="SM00916">
    <property type="entry name" value="L51_S25_CI-B8"/>
    <property type="match status" value="1"/>
</dbReference>
<comment type="subcellular location">
    <subcellularLocation>
        <location evidence="1">Mitochondrion</location>
    </subcellularLocation>
</comment>
<dbReference type="VEuPathDB" id="AmoebaDB:NF0058890"/>
<reference evidence="8 9" key="1">
    <citation type="journal article" date="2019" name="Sci. Rep.">
        <title>Nanopore sequencing improves the draft genome of the human pathogenic amoeba Naegleria fowleri.</title>
        <authorList>
            <person name="Liechti N."/>
            <person name="Schurch N."/>
            <person name="Bruggmann R."/>
            <person name="Wittwer M."/>
        </authorList>
    </citation>
    <scope>NUCLEOTIDE SEQUENCE [LARGE SCALE GENOMIC DNA]</scope>
    <source>
        <strain evidence="8 9">ATCC 30894</strain>
    </source>
</reference>
<evidence type="ECO:0000313" key="8">
    <source>
        <dbReference type="EMBL" id="KAF0975773.1"/>
    </source>
</evidence>
<dbReference type="GO" id="GO:0005762">
    <property type="term" value="C:mitochondrial large ribosomal subunit"/>
    <property type="evidence" value="ECO:0007669"/>
    <property type="project" value="TreeGrafter"/>
</dbReference>
<evidence type="ECO:0000259" key="7">
    <source>
        <dbReference type="SMART" id="SM00916"/>
    </source>
</evidence>
<dbReference type="OMA" id="ISKWIDL"/>
<dbReference type="Proteomes" id="UP000444721">
    <property type="component" value="Unassembled WGS sequence"/>
</dbReference>
<dbReference type="GO" id="GO:0003735">
    <property type="term" value="F:structural constituent of ribosome"/>
    <property type="evidence" value="ECO:0007669"/>
    <property type="project" value="InterPro"/>
</dbReference>
<keyword evidence="5" id="KW-0687">Ribonucleoprotein</keyword>
<dbReference type="InterPro" id="IPR036249">
    <property type="entry name" value="Thioredoxin-like_sf"/>
</dbReference>